<reference evidence="1 2" key="1">
    <citation type="submission" date="2016-03" db="EMBL/GenBank/DDBJ databases">
        <title>Trachymyrmex septentrionalis WGS genome.</title>
        <authorList>
            <person name="Nygaard S."/>
            <person name="Hu H."/>
            <person name="Boomsma J."/>
            <person name="Zhang G."/>
        </authorList>
    </citation>
    <scope>NUCLEOTIDE SEQUENCE [LARGE SCALE GENOMIC DNA]</scope>
    <source>
        <strain evidence="1">Tsep2-gDNA-1</strain>
        <tissue evidence="1">Whole body</tissue>
    </source>
</reference>
<accession>A0A151JSL1</accession>
<dbReference type="Proteomes" id="UP000078541">
    <property type="component" value="Unassembled WGS sequence"/>
</dbReference>
<gene>
    <name evidence="1" type="ORF">ALC56_15352</name>
</gene>
<evidence type="ECO:0000313" key="2">
    <source>
        <dbReference type="Proteomes" id="UP000078541"/>
    </source>
</evidence>
<proteinExistence type="predicted"/>
<dbReference type="EMBL" id="KQ982034">
    <property type="protein sequence ID" value="KYN30353.1"/>
    <property type="molecule type" value="Genomic_DNA"/>
</dbReference>
<protein>
    <submittedName>
        <fullName evidence="1">Uncharacterized protein</fullName>
    </submittedName>
</protein>
<organism evidence="1 2">
    <name type="scientific">Trachymyrmex septentrionalis</name>
    <dbReference type="NCBI Taxonomy" id="34720"/>
    <lineage>
        <taxon>Eukaryota</taxon>
        <taxon>Metazoa</taxon>
        <taxon>Ecdysozoa</taxon>
        <taxon>Arthropoda</taxon>
        <taxon>Hexapoda</taxon>
        <taxon>Insecta</taxon>
        <taxon>Pterygota</taxon>
        <taxon>Neoptera</taxon>
        <taxon>Endopterygota</taxon>
        <taxon>Hymenoptera</taxon>
        <taxon>Apocrita</taxon>
        <taxon>Aculeata</taxon>
        <taxon>Formicoidea</taxon>
        <taxon>Formicidae</taxon>
        <taxon>Myrmicinae</taxon>
        <taxon>Trachymyrmex</taxon>
    </lineage>
</organism>
<evidence type="ECO:0000313" key="1">
    <source>
        <dbReference type="EMBL" id="KYN30353.1"/>
    </source>
</evidence>
<dbReference type="AlphaFoldDB" id="A0A151JSL1"/>
<sequence length="57" mass="6464">MYARNLKECMSKNELKKEVLGNVVIETAQTGSSIGYENSTDNRNWYRGNWAAAHVQS</sequence>
<name>A0A151JSL1_9HYME</name>
<keyword evidence="2" id="KW-1185">Reference proteome</keyword>